<dbReference type="InterPro" id="IPR011538">
    <property type="entry name" value="Nuo51_FMN-bd"/>
</dbReference>
<keyword evidence="1" id="KW-0813">Transport</keyword>
<sequence>TSPDDKYQRSPGNSGGFIVTMNTFVTQDFGFEIERLSHFQGGLVLRQHKKVSCQPSLQHAGMPEKLLIAIKANHGQTSEPVVQVGDHVLKGQVIAYPTHPFGAVFHAPTSGEITSIATHNTASPNAVADTCITLKPNGHDQWIEKQPDIELPTTASQIIEQIKAAGIIGMGGAGFPTHIKYDHPYPQVETTLIINGAECEPYISCDERLMLDHPRAIIKGTLWLLKAAMSKKAIIAIEDNIGGVKQQLDAEIKQQNTNQDDYQISVVKVPTIYPTGGEKQLIKVLTGLEVPSGQTPLALGIIMQNVATTKAVYDAIELNRPLLERVVTVTGDVVTEPRNFTALIGTPFHHLLSLAACDFAAMDKLIIGGPMMGYTMPHDEIGVEKTTNCLLALPADYTKPEIEAMPCIRCGDCIKVCPQELLPQQLLWYINGNDAHNDLEKARDHHVFDCIECGACSWVCPSHINLVDFYRFAKSELTYLDHKKTKAQVAKQRHDERAARLEQIKTEQQAKRRSKTSKLIDKKSAKAEISAVLARIKQQESAKQKDE</sequence>
<feature type="domain" description="4Fe-4S ferredoxin-type" evidence="9">
    <location>
        <begin position="441"/>
        <end position="469"/>
    </location>
</feature>
<keyword evidence="2" id="KW-0004">4Fe-4S</keyword>
<evidence type="ECO:0000259" key="9">
    <source>
        <dbReference type="PROSITE" id="PS51379"/>
    </source>
</evidence>
<dbReference type="Gene3D" id="3.40.50.11540">
    <property type="entry name" value="NADH-ubiquinone oxidoreductase 51kDa subunit"/>
    <property type="match status" value="1"/>
</dbReference>
<dbReference type="PANTHER" id="PTHR43034">
    <property type="entry name" value="ION-TRANSLOCATING OXIDOREDUCTASE COMPLEX SUBUNIT C"/>
    <property type="match status" value="1"/>
</dbReference>
<dbReference type="InterPro" id="IPR037225">
    <property type="entry name" value="Nuo51_FMN-bd_sf"/>
</dbReference>
<dbReference type="GO" id="GO:0009055">
    <property type="term" value="F:electron transfer activity"/>
    <property type="evidence" value="ECO:0007669"/>
    <property type="project" value="InterPro"/>
</dbReference>
<dbReference type="InterPro" id="IPR026902">
    <property type="entry name" value="RnfC_N"/>
</dbReference>
<dbReference type="EMBL" id="UOFA01000374">
    <property type="protein sequence ID" value="VAW47877.1"/>
    <property type="molecule type" value="Genomic_DNA"/>
</dbReference>
<evidence type="ECO:0000313" key="10">
    <source>
        <dbReference type="EMBL" id="VAW47877.1"/>
    </source>
</evidence>
<dbReference type="GO" id="GO:0046872">
    <property type="term" value="F:metal ion binding"/>
    <property type="evidence" value="ECO:0007669"/>
    <property type="project" value="UniProtKB-KW"/>
</dbReference>
<feature type="domain" description="4Fe-4S ferredoxin-type" evidence="9">
    <location>
        <begin position="398"/>
        <end position="427"/>
    </location>
</feature>
<feature type="compositionally biased region" description="Basic and acidic residues" evidence="8">
    <location>
        <begin position="500"/>
        <end position="510"/>
    </location>
</feature>
<protein>
    <submittedName>
        <fullName evidence="10">Electron transport complex protein RnfC</fullName>
    </submittedName>
</protein>
<dbReference type="GO" id="GO:0016020">
    <property type="term" value="C:membrane"/>
    <property type="evidence" value="ECO:0007669"/>
    <property type="project" value="InterPro"/>
</dbReference>
<feature type="region of interest" description="Disordered" evidence="8">
    <location>
        <begin position="500"/>
        <end position="525"/>
    </location>
</feature>
<dbReference type="Pfam" id="PF13375">
    <property type="entry name" value="RnfC_N"/>
    <property type="match status" value="1"/>
</dbReference>
<evidence type="ECO:0000256" key="7">
    <source>
        <dbReference type="ARBA" id="ARBA00023014"/>
    </source>
</evidence>
<organism evidence="10">
    <name type="scientific">hydrothermal vent metagenome</name>
    <dbReference type="NCBI Taxonomy" id="652676"/>
    <lineage>
        <taxon>unclassified sequences</taxon>
        <taxon>metagenomes</taxon>
        <taxon>ecological metagenomes</taxon>
    </lineage>
</organism>
<dbReference type="GO" id="GO:0051539">
    <property type="term" value="F:4 iron, 4 sulfur cluster binding"/>
    <property type="evidence" value="ECO:0007669"/>
    <property type="project" value="UniProtKB-KW"/>
</dbReference>
<evidence type="ECO:0000256" key="1">
    <source>
        <dbReference type="ARBA" id="ARBA00022448"/>
    </source>
</evidence>
<dbReference type="SUPFAM" id="SSF142019">
    <property type="entry name" value="Nqo1 FMN-binding domain-like"/>
    <property type="match status" value="1"/>
</dbReference>
<accession>A0A3B0WAZ7</accession>
<name>A0A3B0WAZ7_9ZZZZ</name>
<evidence type="ECO:0000256" key="6">
    <source>
        <dbReference type="ARBA" id="ARBA00023004"/>
    </source>
</evidence>
<dbReference type="NCBIfam" id="NF003454">
    <property type="entry name" value="PRK05035.1"/>
    <property type="match status" value="1"/>
</dbReference>
<dbReference type="Pfam" id="PF01512">
    <property type="entry name" value="Complex1_51K"/>
    <property type="match status" value="1"/>
</dbReference>
<dbReference type="PROSITE" id="PS51379">
    <property type="entry name" value="4FE4S_FER_2"/>
    <property type="match status" value="2"/>
</dbReference>
<evidence type="ECO:0000256" key="4">
    <source>
        <dbReference type="ARBA" id="ARBA00022737"/>
    </source>
</evidence>
<gene>
    <name evidence="10" type="ORF">MNBD_GAMMA02-1734</name>
</gene>
<keyword evidence="6" id="KW-0408">Iron</keyword>
<keyword evidence="7" id="KW-0411">Iron-sulfur</keyword>
<keyword evidence="3" id="KW-0479">Metal-binding</keyword>
<dbReference type="Gene3D" id="3.30.70.20">
    <property type="match status" value="1"/>
</dbReference>
<feature type="non-terminal residue" evidence="10">
    <location>
        <position position="1"/>
    </location>
</feature>
<reference evidence="10" key="1">
    <citation type="submission" date="2018-06" db="EMBL/GenBank/DDBJ databases">
        <authorList>
            <person name="Zhirakovskaya E."/>
        </authorList>
    </citation>
    <scope>NUCLEOTIDE SEQUENCE</scope>
</reference>
<dbReference type="InterPro" id="IPR010208">
    <property type="entry name" value="Ion_transpt_RnfC/RsxC"/>
</dbReference>
<keyword evidence="4" id="KW-0677">Repeat</keyword>
<evidence type="ECO:0000256" key="5">
    <source>
        <dbReference type="ARBA" id="ARBA00022982"/>
    </source>
</evidence>
<dbReference type="PANTHER" id="PTHR43034:SF2">
    <property type="entry name" value="ION-TRANSLOCATING OXIDOREDUCTASE COMPLEX SUBUNIT C"/>
    <property type="match status" value="1"/>
</dbReference>
<dbReference type="InterPro" id="IPR017900">
    <property type="entry name" value="4Fe4S_Fe_S_CS"/>
</dbReference>
<evidence type="ECO:0000256" key="8">
    <source>
        <dbReference type="SAM" id="MobiDB-lite"/>
    </source>
</evidence>
<dbReference type="InterPro" id="IPR017896">
    <property type="entry name" value="4Fe4S_Fe-S-bd"/>
</dbReference>
<dbReference type="Pfam" id="PF13237">
    <property type="entry name" value="Fer4_10"/>
    <property type="match status" value="1"/>
</dbReference>
<evidence type="ECO:0000256" key="2">
    <source>
        <dbReference type="ARBA" id="ARBA00022485"/>
    </source>
</evidence>
<dbReference type="HAMAP" id="MF_00461">
    <property type="entry name" value="RsxC_RnfC"/>
    <property type="match status" value="1"/>
</dbReference>
<dbReference type="PROSITE" id="PS00198">
    <property type="entry name" value="4FE4S_FER_1"/>
    <property type="match status" value="1"/>
</dbReference>
<evidence type="ECO:0000256" key="3">
    <source>
        <dbReference type="ARBA" id="ARBA00022723"/>
    </source>
</evidence>
<dbReference type="NCBIfam" id="TIGR01945">
    <property type="entry name" value="rnfC"/>
    <property type="match status" value="1"/>
</dbReference>
<proteinExistence type="inferred from homology"/>
<dbReference type="SUPFAM" id="SSF46548">
    <property type="entry name" value="alpha-helical ferredoxin"/>
    <property type="match status" value="1"/>
</dbReference>
<keyword evidence="5" id="KW-0249">Electron transport</keyword>
<dbReference type="AlphaFoldDB" id="A0A3B0WAZ7"/>